<proteinExistence type="predicted"/>
<organism evidence="1">
    <name type="scientific">mine drainage metagenome</name>
    <dbReference type="NCBI Taxonomy" id="410659"/>
    <lineage>
        <taxon>unclassified sequences</taxon>
        <taxon>metagenomes</taxon>
        <taxon>ecological metagenomes</taxon>
    </lineage>
</organism>
<dbReference type="AlphaFoldDB" id="A0A1J5PS72"/>
<reference evidence="1" key="1">
    <citation type="submission" date="2016-10" db="EMBL/GenBank/DDBJ databases">
        <title>Sequence of Gallionella enrichment culture.</title>
        <authorList>
            <person name="Poehlein A."/>
            <person name="Muehling M."/>
            <person name="Daniel R."/>
        </authorList>
    </citation>
    <scope>NUCLEOTIDE SEQUENCE</scope>
</reference>
<accession>A0A1J5PS72</accession>
<gene>
    <name evidence="1" type="ORF">GALL_477960</name>
</gene>
<protein>
    <submittedName>
        <fullName evidence="1">Uncharacterized protein</fullName>
    </submittedName>
</protein>
<sequence>MWWQKIGNLKIEVSGDGIAHVSLDQSFKPVGRLGPLVIAVKGCHERGHGSYRVYAQRFDVGADQRVVAKLDVGQFGHPDRFAHAWREFRIGGNSEKSGQFAVCDNAEEFGQSLRWWFHLAIESPAKGIRLQHYDLTHIRRPKSPP</sequence>
<dbReference type="EMBL" id="MLJW01004127">
    <property type="protein sequence ID" value="OIQ70591.1"/>
    <property type="molecule type" value="Genomic_DNA"/>
</dbReference>
<evidence type="ECO:0000313" key="1">
    <source>
        <dbReference type="EMBL" id="OIQ70591.1"/>
    </source>
</evidence>
<name>A0A1J5PS72_9ZZZZ</name>
<comment type="caution">
    <text evidence="1">The sequence shown here is derived from an EMBL/GenBank/DDBJ whole genome shotgun (WGS) entry which is preliminary data.</text>
</comment>